<dbReference type="Proteomes" id="UP001055219">
    <property type="component" value="Unassembled WGS sequence"/>
</dbReference>
<reference evidence="1" key="2">
    <citation type="submission" date="2022-07" db="EMBL/GenBank/DDBJ databases">
        <authorList>
            <person name="Goncalves M.F.M."/>
            <person name="Hilario S."/>
            <person name="Van De Peer Y."/>
            <person name="Esteves A.C."/>
            <person name="Alves A."/>
        </authorList>
    </citation>
    <scope>NUCLEOTIDE SEQUENCE</scope>
    <source>
        <strain evidence="1">MUM 19.33</strain>
    </source>
</reference>
<accession>A0A9P9XU37</accession>
<dbReference type="InterPro" id="IPR023213">
    <property type="entry name" value="CAT-like_dom_sf"/>
</dbReference>
<name>A0A9P9XU37_9HYPO</name>
<dbReference type="AlphaFoldDB" id="A0A9P9XU37"/>
<organism evidence="1 2">
    <name type="scientific">Emericellopsis cladophorae</name>
    <dbReference type="NCBI Taxonomy" id="2686198"/>
    <lineage>
        <taxon>Eukaryota</taxon>
        <taxon>Fungi</taxon>
        <taxon>Dikarya</taxon>
        <taxon>Ascomycota</taxon>
        <taxon>Pezizomycotina</taxon>
        <taxon>Sordariomycetes</taxon>
        <taxon>Hypocreomycetidae</taxon>
        <taxon>Hypocreales</taxon>
        <taxon>Bionectriaceae</taxon>
        <taxon>Emericellopsis</taxon>
    </lineage>
</organism>
<keyword evidence="2" id="KW-1185">Reference proteome</keyword>
<dbReference type="OrthoDB" id="21502at2759"/>
<dbReference type="RefSeq" id="XP_051358660.1">
    <property type="nucleotide sequence ID" value="XM_051510435.1"/>
</dbReference>
<evidence type="ECO:0000313" key="1">
    <source>
        <dbReference type="EMBL" id="KAI6777804.1"/>
    </source>
</evidence>
<dbReference type="EMBL" id="JAGIXG020000102">
    <property type="protein sequence ID" value="KAI6777804.1"/>
    <property type="molecule type" value="Genomic_DNA"/>
</dbReference>
<protein>
    <submittedName>
        <fullName evidence="1">Uncharacterized protein</fullName>
    </submittedName>
</protein>
<gene>
    <name evidence="1" type="ORF">J7T54_002840</name>
</gene>
<comment type="caution">
    <text evidence="1">The sequence shown here is derived from an EMBL/GenBank/DDBJ whole genome shotgun (WGS) entry which is preliminary data.</text>
</comment>
<dbReference type="GeneID" id="75829348"/>
<proteinExistence type="predicted"/>
<sequence length="462" mass="52117">MEVIPAPLTCQQRPVDCIRTRTCFIVDQRLDEGALQKALDQLIRHHWRKLGARLVPRPTDKLLEYHIPETFAAEYTLFHWSSSEDEEAFRRSASILDVPSGDHVCFLADEAEVDQIFMPSQWPLLHKAEDPFLYVHITFSRNATAIATSLPHAIADQGGLAAIVKAWLGLLEGREPPPMVGYADDVLGELKPYAEWPQEEVYRVGRAKVRARFERFRVILGFISNFITYRQDTSSILFLSRSLIKTLRERHSKLLEDKYGRTPGISDGDIITAILTKFSCIVQAKPRTICLSQAVNLRGRHPNLLDGKTDAWIHNGIHAATARFRIDPSTSVGEIAYQNRLAIDVAEDERDMEIGTVVTREMVRRGQSIHVCEPWDTSYFVSNWCGIWRGLDFGGAVHGEKGGAAPDFLVIGRGTKPGSPLRFSASIMHRNDKGYYCDFAAPVQGMALIKSYLEKDPMLEHF</sequence>
<dbReference type="Gene3D" id="3.30.559.10">
    <property type="entry name" value="Chloramphenicol acetyltransferase-like domain"/>
    <property type="match status" value="2"/>
</dbReference>
<reference evidence="1" key="1">
    <citation type="journal article" date="2021" name="J Fungi (Basel)">
        <title>Genomic and Metabolomic Analyses of the Marine Fungus Emericellopsis cladophorae: Insights into Saltwater Adaptability Mechanisms and Its Biosynthetic Potential.</title>
        <authorList>
            <person name="Goncalves M.F.M."/>
            <person name="Hilario S."/>
            <person name="Van de Peer Y."/>
            <person name="Esteves A.C."/>
            <person name="Alves A."/>
        </authorList>
    </citation>
    <scope>NUCLEOTIDE SEQUENCE</scope>
    <source>
        <strain evidence="1">MUM 19.33</strain>
    </source>
</reference>
<evidence type="ECO:0000313" key="2">
    <source>
        <dbReference type="Proteomes" id="UP001055219"/>
    </source>
</evidence>